<feature type="compositionally biased region" description="Low complexity" evidence="1">
    <location>
        <begin position="34"/>
        <end position="43"/>
    </location>
</feature>
<feature type="region of interest" description="Disordered" evidence="1">
    <location>
        <begin position="726"/>
        <end position="762"/>
    </location>
</feature>
<evidence type="ECO:0000313" key="4">
    <source>
        <dbReference type="EMBL" id="ESZ98577.1"/>
    </source>
</evidence>
<organism evidence="4 5">
    <name type="scientific">Sclerotinia borealis (strain F-4128)</name>
    <dbReference type="NCBI Taxonomy" id="1432307"/>
    <lineage>
        <taxon>Eukaryota</taxon>
        <taxon>Fungi</taxon>
        <taxon>Dikarya</taxon>
        <taxon>Ascomycota</taxon>
        <taxon>Pezizomycotina</taxon>
        <taxon>Leotiomycetes</taxon>
        <taxon>Helotiales</taxon>
        <taxon>Sclerotiniaceae</taxon>
        <taxon>Sclerotinia</taxon>
    </lineage>
</organism>
<feature type="transmembrane region" description="Helical" evidence="2">
    <location>
        <begin position="695"/>
        <end position="720"/>
    </location>
</feature>
<sequence length="1206" mass="130750">MVVLPSHGHRHLHGIKREHDQDHVYDVSPKSPTANGNANGNGNTSEHQNAHKHKKKKKNHHHNQKGEQNGQQNAKQNGKGEKKKKKQRSKHHSHPSQSHQKDKLMSGGLGEMSAELGEPILPSARESRPSTPTMPKAMQEKQGEKQKSKSRNNKTVHFEGLGDDHSHNGEEAGTDRVKMNGPILPPTSSPILPPTANHPRPRAYSGNGQTPILPPASPNRSNLVRISPITSTPILPPTSPFRMRRGSTGNVFSNPPPTFSAAVPLSQAIRPSAAKLSDPKPKDDDWEFSTGKIRAMIGSPMEKDAQREENVAFSANYIQSPMRQSQGINVAGVNFNTIHLKHRETSILKEKSNGLQVCSVAQGSIYVTLETKKFRMSKDSESTIAATSETTHLSGMIAAQTFLVIGAPAKGRKHIFENHCEWEGTYESFALAITANVRLELILILSMMLKLAAESQGSLEPQLQLQLGLAKALPWTPAVETTTASDRAPVQGGWSPKPTAPPNKALEVLELLKRQTNAINTCGYFNGVESEPFTCAGAGYCAHNSYSAVGCCTGDIDLCDIFTTCVDYSSSSTLCALAGSLTGCCDDAGYPYCATYLWDDPQRSMIRCVQSPALYLMSDYPVTGTDSITGTPVATISRSLGSAASSVQNGDDAQDVTSASGNAVTSAGARSSASLSPLATPLTSTTTHKKSSVPLGAIIGGVIGGVAVIALLIFAIAFFIRRKRSNATPTTPKPPHPPQVSAILPNNPYQGPTSNPPPPFYDNRASIAKAAYPVKHTTEMANTVYIPPAMPEYYQSPKDDDAPVSPNTDTHRSSSHQRYSDPGYQYSEMDATALNSLSADGVELNGVAERPSHEAEIGPSRYSAHSNIGTPHIIVSHISVLNSLSDYFTITYLCDPSPAALEHCSRKVTGNIPKTTTDAAELCSSSDVDVVLICSAHGFHPSQAILALHNDKYTLVEKPLALCYRDIEQLEEAEKGSAGKIFVGYQRRYAQAFVDAVEEIGGLGKIQYARVRDIIGHNSHFVSQSATYPRNFTDFKREDSEAMATVLDEQITHALGTDLATHDLSAMREILGGGMPQKVLGSSLGLPFWTVLFQFDGFALTYESGVNNVPIFDAHIEVYSEDKIVRVNYDTPYVKGLPVTMTIRERVGESGYQERTVRKTYEDPYTLEFLDFHDCVVNGKTPKTSVSDARKDLDLFKMIMQSGIVS</sequence>
<dbReference type="GO" id="GO:0016491">
    <property type="term" value="F:oxidoreductase activity"/>
    <property type="evidence" value="ECO:0007669"/>
    <property type="project" value="TreeGrafter"/>
</dbReference>
<dbReference type="STRING" id="1432307.W9CP29"/>
<dbReference type="FunFam" id="3.40.50.720:FF:000911">
    <property type="entry name" value="Chromosome 8, whole genome shotgun sequence"/>
    <property type="match status" value="1"/>
</dbReference>
<dbReference type="PANTHER" id="PTHR42840">
    <property type="entry name" value="NAD(P)-BINDING ROSSMANN-FOLD SUPERFAMILY PROTEIN-RELATED"/>
    <property type="match status" value="1"/>
</dbReference>
<dbReference type="GO" id="GO:0005737">
    <property type="term" value="C:cytoplasm"/>
    <property type="evidence" value="ECO:0007669"/>
    <property type="project" value="TreeGrafter"/>
</dbReference>
<evidence type="ECO:0000256" key="1">
    <source>
        <dbReference type="SAM" id="MobiDB-lite"/>
    </source>
</evidence>
<dbReference type="Gene3D" id="3.30.360.10">
    <property type="entry name" value="Dihydrodipicolinate Reductase, domain 2"/>
    <property type="match status" value="1"/>
</dbReference>
<gene>
    <name evidence="4" type="ORF">SBOR_1027</name>
</gene>
<keyword evidence="2" id="KW-0472">Membrane</keyword>
<dbReference type="EMBL" id="AYSA01000039">
    <property type="protein sequence ID" value="ESZ98577.1"/>
    <property type="molecule type" value="Genomic_DNA"/>
</dbReference>
<dbReference type="Pfam" id="PF01408">
    <property type="entry name" value="GFO_IDH_MocA"/>
    <property type="match status" value="1"/>
</dbReference>
<feature type="compositionally biased region" description="Pro residues" evidence="1">
    <location>
        <begin position="183"/>
        <end position="193"/>
    </location>
</feature>
<feature type="compositionally biased region" description="Basic residues" evidence="1">
    <location>
        <begin position="81"/>
        <end position="94"/>
    </location>
</feature>
<feature type="compositionally biased region" description="Basic and acidic residues" evidence="1">
    <location>
        <begin position="156"/>
        <end position="178"/>
    </location>
</feature>
<dbReference type="SUPFAM" id="SSF51735">
    <property type="entry name" value="NAD(P)-binding Rossmann-fold domains"/>
    <property type="match status" value="1"/>
</dbReference>
<protein>
    <recommendedName>
        <fullName evidence="3">Gfo/Idh/MocA-like oxidoreductase N-terminal domain-containing protein</fullName>
    </recommendedName>
</protein>
<evidence type="ECO:0000313" key="5">
    <source>
        <dbReference type="Proteomes" id="UP000019487"/>
    </source>
</evidence>
<dbReference type="Proteomes" id="UP000019487">
    <property type="component" value="Unassembled WGS sequence"/>
</dbReference>
<reference evidence="4 5" key="1">
    <citation type="journal article" date="2014" name="Genome Announc.">
        <title>Draft genome sequence of Sclerotinia borealis, a psychrophilic plant pathogenic fungus.</title>
        <authorList>
            <person name="Mardanov A.V."/>
            <person name="Beletsky A.V."/>
            <person name="Kadnikov V.V."/>
            <person name="Ignatov A.N."/>
            <person name="Ravin N.V."/>
        </authorList>
    </citation>
    <scope>NUCLEOTIDE SEQUENCE [LARGE SCALE GENOMIC DNA]</scope>
    <source>
        <strain evidence="5">F-4157</strain>
    </source>
</reference>
<dbReference type="InterPro" id="IPR036291">
    <property type="entry name" value="NAD(P)-bd_dom_sf"/>
</dbReference>
<dbReference type="PANTHER" id="PTHR42840:SF7">
    <property type="entry name" value="BINDING ROSSMANN FOLD OXIDOREDUCTASE, PUTATIVE (AFU_ORTHOLOGUE AFUA_4G10190)-RELATED"/>
    <property type="match status" value="1"/>
</dbReference>
<dbReference type="Gene3D" id="3.40.50.720">
    <property type="entry name" value="NAD(P)-binding Rossmann-like Domain"/>
    <property type="match status" value="1"/>
</dbReference>
<keyword evidence="2" id="KW-0812">Transmembrane</keyword>
<feature type="region of interest" description="Disordered" evidence="1">
    <location>
        <begin position="121"/>
        <end position="223"/>
    </location>
</feature>
<evidence type="ECO:0000259" key="3">
    <source>
        <dbReference type="Pfam" id="PF01408"/>
    </source>
</evidence>
<keyword evidence="2" id="KW-1133">Transmembrane helix</keyword>
<feature type="region of interest" description="Disordered" evidence="1">
    <location>
        <begin position="791"/>
        <end position="823"/>
    </location>
</feature>
<dbReference type="OrthoDB" id="64915at2759"/>
<feature type="compositionally biased region" description="Basic and acidic residues" evidence="1">
    <location>
        <begin position="138"/>
        <end position="147"/>
    </location>
</feature>
<dbReference type="HOGENOM" id="CLU_270233_0_0_1"/>
<feature type="domain" description="Gfo/Idh/MocA-like oxidoreductase N-terminal" evidence="3">
    <location>
        <begin position="868"/>
        <end position="985"/>
    </location>
</feature>
<comment type="caution">
    <text evidence="4">The sequence shown here is derived from an EMBL/GenBank/DDBJ whole genome shotgun (WGS) entry which is preliminary data.</text>
</comment>
<dbReference type="GO" id="GO:0006740">
    <property type="term" value="P:NADPH regeneration"/>
    <property type="evidence" value="ECO:0007669"/>
    <property type="project" value="TreeGrafter"/>
</dbReference>
<evidence type="ECO:0000256" key="2">
    <source>
        <dbReference type="SAM" id="Phobius"/>
    </source>
</evidence>
<name>W9CP29_SCLBF</name>
<feature type="region of interest" description="Disordered" evidence="1">
    <location>
        <begin position="1"/>
        <end position="105"/>
    </location>
</feature>
<accession>W9CP29</accession>
<dbReference type="AlphaFoldDB" id="W9CP29"/>
<feature type="compositionally biased region" description="Basic and acidic residues" evidence="1">
    <location>
        <begin position="15"/>
        <end position="25"/>
    </location>
</feature>
<feature type="compositionally biased region" description="Basic residues" evidence="1">
    <location>
        <begin position="50"/>
        <end position="63"/>
    </location>
</feature>
<keyword evidence="5" id="KW-1185">Reference proteome</keyword>
<feature type="compositionally biased region" description="Low complexity" evidence="1">
    <location>
        <begin position="66"/>
        <end position="77"/>
    </location>
</feature>
<dbReference type="InterPro" id="IPR000683">
    <property type="entry name" value="Gfo/Idh/MocA-like_OxRdtase_N"/>
</dbReference>
<dbReference type="GO" id="GO:0000166">
    <property type="term" value="F:nucleotide binding"/>
    <property type="evidence" value="ECO:0007669"/>
    <property type="project" value="InterPro"/>
</dbReference>
<proteinExistence type="predicted"/>